<keyword evidence="1" id="KW-0812">Transmembrane</keyword>
<protein>
    <submittedName>
        <fullName evidence="2">Metallophosphoesterase family protein</fullName>
    </submittedName>
</protein>
<proteinExistence type="predicted"/>
<dbReference type="RefSeq" id="WP_165236189.1">
    <property type="nucleotide sequence ID" value="NZ_CP049257.1"/>
</dbReference>
<gene>
    <name evidence="2" type="ORF">G5V58_18780</name>
</gene>
<feature type="transmembrane region" description="Helical" evidence="1">
    <location>
        <begin position="124"/>
        <end position="141"/>
    </location>
</feature>
<keyword evidence="1" id="KW-0472">Membrane</keyword>
<feature type="transmembrane region" description="Helical" evidence="1">
    <location>
        <begin position="12"/>
        <end position="36"/>
    </location>
</feature>
<evidence type="ECO:0000256" key="1">
    <source>
        <dbReference type="SAM" id="Phobius"/>
    </source>
</evidence>
<keyword evidence="1" id="KW-1133">Transmembrane helix</keyword>
<organism evidence="2 3">
    <name type="scientific">Nocardioides anomalus</name>
    <dbReference type="NCBI Taxonomy" id="2712223"/>
    <lineage>
        <taxon>Bacteria</taxon>
        <taxon>Bacillati</taxon>
        <taxon>Actinomycetota</taxon>
        <taxon>Actinomycetes</taxon>
        <taxon>Propionibacteriales</taxon>
        <taxon>Nocardioidaceae</taxon>
        <taxon>Nocardioides</taxon>
    </lineage>
</organism>
<dbReference type="KEGG" id="nano:G5V58_18780"/>
<keyword evidence="3" id="KW-1185">Reference proteome</keyword>
<sequence>MRPGVRRGVRRRLLVGTAYVLTWVVLTVVCAGALFLHSSRETTLASHDAVLRPDLSGHVVLLTGPVLPDVRVPTDSRFGVEITLGKTDAASTADLVDRYALIASQPEGPQARVQEVLADLAIESVVRGGALALLPIVLWLLVGPRRRHALVDRPRSRRRTVALLALVALVGVVALQPWEDDEDTLDREEGWESLARFLGPDVPIPTELQRVEVRGDVTTSQTRRLVESAVGTYRNGETFYREAAEAAADLDLRRPEDGESLVLLVSDRHDNIGMDRVARAVGDAAGAQAVFDAGDDTSTGSTWEAFSLDSLDAAFDDGPYADVKWAVTGNHDHGTFVGRYLADHGWTVLDGDVVDGPAGVRLLGVGDPRSSGLGSWRDESGLTFDEVADRIADAACAAEADGERIGTVLVHDANMGDETLARGCADLVLGGHLHVQGGPTEVTGANGAVGYSYTTGTTGGAAYAIAVGAAVRRPAGISLVTYRDGRPVGVQAVTLGTTGDFTVDPYVVLAPTGPSEE</sequence>
<evidence type="ECO:0000313" key="3">
    <source>
        <dbReference type="Proteomes" id="UP000502996"/>
    </source>
</evidence>
<name>A0A6G6WHI5_9ACTN</name>
<dbReference type="EMBL" id="CP049257">
    <property type="protein sequence ID" value="QIG44555.1"/>
    <property type="molecule type" value="Genomic_DNA"/>
</dbReference>
<feature type="transmembrane region" description="Helical" evidence="1">
    <location>
        <begin position="161"/>
        <end position="178"/>
    </location>
</feature>
<dbReference type="AlphaFoldDB" id="A0A6G6WHI5"/>
<evidence type="ECO:0000313" key="2">
    <source>
        <dbReference type="EMBL" id="QIG44555.1"/>
    </source>
</evidence>
<dbReference type="SUPFAM" id="SSF56300">
    <property type="entry name" value="Metallo-dependent phosphatases"/>
    <property type="match status" value="1"/>
</dbReference>
<reference evidence="2 3" key="1">
    <citation type="submission" date="2020-02" db="EMBL/GenBank/DDBJ databases">
        <title>Full genome sequence of Nocardioides sp. R-3366.</title>
        <authorList>
            <person name="Im W.-T."/>
        </authorList>
    </citation>
    <scope>NUCLEOTIDE SEQUENCE [LARGE SCALE GENOMIC DNA]</scope>
    <source>
        <strain evidence="2 3">R-3366</strain>
    </source>
</reference>
<accession>A0A6G6WHI5</accession>
<dbReference type="Proteomes" id="UP000502996">
    <property type="component" value="Chromosome"/>
</dbReference>
<dbReference type="InterPro" id="IPR029052">
    <property type="entry name" value="Metallo-depent_PP-like"/>
</dbReference>